<dbReference type="Proteomes" id="UP000565576">
    <property type="component" value="Unassembled WGS sequence"/>
</dbReference>
<proteinExistence type="predicted"/>
<reference evidence="1 2" key="1">
    <citation type="submission" date="2020-08" db="EMBL/GenBank/DDBJ databases">
        <title>Genomic Encyclopedia of Type Strains, Phase IV (KMG-V): Genome sequencing to study the core and pangenomes of soil and plant-associated prokaryotes.</title>
        <authorList>
            <person name="Whitman W."/>
        </authorList>
    </citation>
    <scope>NUCLEOTIDE SEQUENCE [LARGE SCALE GENOMIC DNA]</scope>
    <source>
        <strain evidence="1 2">SEMIA 4060</strain>
    </source>
</reference>
<dbReference type="EMBL" id="JACHBG010000031">
    <property type="protein sequence ID" value="MBB6489057.1"/>
    <property type="molecule type" value="Genomic_DNA"/>
</dbReference>
<sequence>MAIDVIEAREDAATPYQAERGFTSLGEWTGAVCGGHMAGNMRIALIRKNPVVENKAGAVERIEKTVGVAFNVGRPRESDGSRAAEDLETRLDLTIPSVDDELIDVAWIKTVFRQRGDNCVEIVDGLVSAIVVLLLLLNAED</sequence>
<accession>A0A7X0IYR1</accession>
<name>A0A7X0IYR1_9HYPH</name>
<protein>
    <submittedName>
        <fullName evidence="1">Uncharacterized protein</fullName>
    </submittedName>
</protein>
<evidence type="ECO:0000313" key="1">
    <source>
        <dbReference type="EMBL" id="MBB6489057.1"/>
    </source>
</evidence>
<dbReference type="AlphaFoldDB" id="A0A7X0IYR1"/>
<comment type="caution">
    <text evidence="1">The sequence shown here is derived from an EMBL/GenBank/DDBJ whole genome shotgun (WGS) entry which is preliminary data.</text>
</comment>
<organism evidence="1 2">
    <name type="scientific">Rhizobium lusitanum</name>
    <dbReference type="NCBI Taxonomy" id="293958"/>
    <lineage>
        <taxon>Bacteria</taxon>
        <taxon>Pseudomonadati</taxon>
        <taxon>Pseudomonadota</taxon>
        <taxon>Alphaproteobacteria</taxon>
        <taxon>Hyphomicrobiales</taxon>
        <taxon>Rhizobiaceae</taxon>
        <taxon>Rhizobium/Agrobacterium group</taxon>
        <taxon>Rhizobium</taxon>
    </lineage>
</organism>
<gene>
    <name evidence="1" type="ORF">GGD46_006383</name>
</gene>
<evidence type="ECO:0000313" key="2">
    <source>
        <dbReference type="Proteomes" id="UP000565576"/>
    </source>
</evidence>